<evidence type="ECO:0000256" key="2">
    <source>
        <dbReference type="ARBA" id="ARBA00000909"/>
    </source>
</evidence>
<gene>
    <name evidence="18" type="primary">nnrE</name>
    <name evidence="17" type="synonym">nnrD</name>
    <name evidence="22" type="ordered locus">WS0953</name>
</gene>
<evidence type="ECO:0000256" key="15">
    <source>
        <dbReference type="ARBA" id="ARBA00048238"/>
    </source>
</evidence>
<keyword evidence="11 18" id="KW-0413">Isomerase</keyword>
<evidence type="ECO:0000256" key="4">
    <source>
        <dbReference type="ARBA" id="ARBA00009524"/>
    </source>
</evidence>
<comment type="function">
    <text evidence="17">Catalyzes the dehydration of the S-form of NAD(P)HX at the expense of ADP, which is converted to AMP. Together with NAD(P)HX epimerase, which catalyzes the epimerization of the S- and R-forms, the enzyme allows the repair of both epimers of NAD(P)HX, a damaged form of NAD(P)H that is a result of enzymatic or heat-dependent hydration.</text>
</comment>
<accession>Q7MRY0</accession>
<proteinExistence type="inferred from homology"/>
<dbReference type="InterPro" id="IPR029056">
    <property type="entry name" value="Ribokinase-like"/>
</dbReference>
<comment type="cofactor">
    <cofactor evidence="17">
        <name>Mg(2+)</name>
        <dbReference type="ChEBI" id="CHEBI:18420"/>
    </cofactor>
</comment>
<feature type="binding site" evidence="17">
    <location>
        <position position="334"/>
    </location>
    <ligand>
        <name>(6S)-NADPHX</name>
        <dbReference type="ChEBI" id="CHEBI:64076"/>
    </ligand>
</feature>
<comment type="catalytic activity">
    <reaction evidence="1 18 19">
        <text>(6R)-NADHX = (6S)-NADHX</text>
        <dbReference type="Rhea" id="RHEA:32215"/>
        <dbReference type="ChEBI" id="CHEBI:64074"/>
        <dbReference type="ChEBI" id="CHEBI:64075"/>
        <dbReference type="EC" id="5.1.99.6"/>
    </reaction>
</comment>
<dbReference type="GO" id="GO:0052855">
    <property type="term" value="F:ADP-dependent NAD(P)H-hydrate dehydratase activity"/>
    <property type="evidence" value="ECO:0007669"/>
    <property type="project" value="UniProtKB-UniRule"/>
</dbReference>
<evidence type="ECO:0000256" key="18">
    <source>
        <dbReference type="HAMAP-Rule" id="MF_01966"/>
    </source>
</evidence>
<evidence type="ECO:0000313" key="22">
    <source>
        <dbReference type="EMBL" id="CAE10056.1"/>
    </source>
</evidence>
<dbReference type="eggNOG" id="COG0062">
    <property type="taxonomic scope" value="Bacteria"/>
</dbReference>
<comment type="similarity">
    <text evidence="3 19">In the N-terminal section; belongs to the NnrE/AIBP family.</text>
</comment>
<comment type="function">
    <text evidence="14 19">Bifunctional enzyme that catalyzes the epimerization of the S- and R-forms of NAD(P)HX and the dehydration of the S-form of NAD(P)HX at the expense of ADP, which is converted to AMP. This allows the repair of both epimers of NAD(P)HX, a damaged form of NAD(P)H that is a result of enzymatic or heat-dependent hydration.</text>
</comment>
<dbReference type="Gene3D" id="3.40.50.10260">
    <property type="entry name" value="YjeF N-terminal domain"/>
    <property type="match status" value="1"/>
</dbReference>
<dbReference type="GO" id="GO:0046496">
    <property type="term" value="P:nicotinamide nucleotide metabolic process"/>
    <property type="evidence" value="ECO:0007669"/>
    <property type="project" value="UniProtKB-UniRule"/>
</dbReference>
<dbReference type="InterPro" id="IPR036652">
    <property type="entry name" value="YjeF_N_dom_sf"/>
</dbReference>
<comment type="similarity">
    <text evidence="17">Belongs to the NnrD/CARKD family.</text>
</comment>
<evidence type="ECO:0000256" key="19">
    <source>
        <dbReference type="PIRNR" id="PIRNR017184"/>
    </source>
</evidence>
<dbReference type="GO" id="GO:0005524">
    <property type="term" value="F:ATP binding"/>
    <property type="evidence" value="ECO:0007669"/>
    <property type="project" value="UniProtKB-UniRule"/>
</dbReference>
<evidence type="ECO:0000256" key="11">
    <source>
        <dbReference type="ARBA" id="ARBA00023235"/>
    </source>
</evidence>
<evidence type="ECO:0000256" key="17">
    <source>
        <dbReference type="HAMAP-Rule" id="MF_01965"/>
    </source>
</evidence>
<dbReference type="NCBIfam" id="TIGR00197">
    <property type="entry name" value="yjeF_nterm"/>
    <property type="match status" value="1"/>
</dbReference>
<keyword evidence="23" id="KW-1185">Reference proteome</keyword>
<feature type="binding site" evidence="18">
    <location>
        <begin position="117"/>
        <end position="123"/>
    </location>
    <ligand>
        <name>(6S)-NADPHX</name>
        <dbReference type="ChEBI" id="CHEBI:64076"/>
    </ligand>
</feature>
<evidence type="ECO:0000256" key="9">
    <source>
        <dbReference type="ARBA" id="ARBA00022958"/>
    </source>
</evidence>
<comment type="catalytic activity">
    <reaction evidence="2 18 19">
        <text>(6R)-NADPHX = (6S)-NADPHX</text>
        <dbReference type="Rhea" id="RHEA:32227"/>
        <dbReference type="ChEBI" id="CHEBI:64076"/>
        <dbReference type="ChEBI" id="CHEBI:64077"/>
        <dbReference type="EC" id="5.1.99.6"/>
    </reaction>
</comment>
<feature type="domain" description="YjeF C-terminal" evidence="20">
    <location>
        <begin position="212"/>
        <end position="462"/>
    </location>
</feature>
<feature type="binding site" evidence="18">
    <location>
        <begin position="56"/>
        <end position="60"/>
    </location>
    <ligand>
        <name>(6S)-NADPHX</name>
        <dbReference type="ChEBI" id="CHEBI:64076"/>
    </ligand>
</feature>
<evidence type="ECO:0000259" key="20">
    <source>
        <dbReference type="PROSITE" id="PS51383"/>
    </source>
</evidence>
<dbReference type="PROSITE" id="PS51383">
    <property type="entry name" value="YJEF_C_3"/>
    <property type="match status" value="1"/>
</dbReference>
<dbReference type="Proteomes" id="UP000000422">
    <property type="component" value="Chromosome"/>
</dbReference>
<dbReference type="KEGG" id="wsu:WS0953"/>
<dbReference type="GO" id="GO:0052856">
    <property type="term" value="F:NAD(P)HX epimerase activity"/>
    <property type="evidence" value="ECO:0007669"/>
    <property type="project" value="UniProtKB-UniRule"/>
</dbReference>
<feature type="domain" description="YjeF N-terminal" evidence="21">
    <location>
        <begin position="8"/>
        <end position="202"/>
    </location>
</feature>
<evidence type="ECO:0000259" key="21">
    <source>
        <dbReference type="PROSITE" id="PS51385"/>
    </source>
</evidence>
<feature type="binding site" evidence="18">
    <location>
        <position position="149"/>
    </location>
    <ligand>
        <name>K(+)</name>
        <dbReference type="ChEBI" id="CHEBI:29103"/>
    </ligand>
</feature>
<evidence type="ECO:0000256" key="13">
    <source>
        <dbReference type="ARBA" id="ARBA00023268"/>
    </source>
</evidence>
<dbReference type="InterPro" id="IPR000631">
    <property type="entry name" value="CARKD"/>
</dbReference>
<dbReference type="PROSITE" id="PS51385">
    <property type="entry name" value="YJEF_N"/>
    <property type="match status" value="1"/>
</dbReference>
<comment type="catalytic activity">
    <reaction evidence="16 17 19">
        <text>(6S)-NADPHX + ADP = AMP + phosphate + NADPH + H(+)</text>
        <dbReference type="Rhea" id="RHEA:32235"/>
        <dbReference type="ChEBI" id="CHEBI:15378"/>
        <dbReference type="ChEBI" id="CHEBI:43474"/>
        <dbReference type="ChEBI" id="CHEBI:57783"/>
        <dbReference type="ChEBI" id="CHEBI:64076"/>
        <dbReference type="ChEBI" id="CHEBI:456215"/>
        <dbReference type="ChEBI" id="CHEBI:456216"/>
        <dbReference type="EC" id="4.2.1.136"/>
    </reaction>
</comment>
<feature type="binding site" evidence="17">
    <location>
        <position position="245"/>
    </location>
    <ligand>
        <name>(6S)-NADPHX</name>
        <dbReference type="ChEBI" id="CHEBI:64076"/>
    </ligand>
</feature>
<comment type="caution">
    <text evidence="17">Lacks conserved residue(s) required for the propagation of feature annotation.</text>
</comment>
<comment type="similarity">
    <text evidence="18">Belongs to the NnrE/AIBP family.</text>
</comment>
<evidence type="ECO:0000256" key="12">
    <source>
        <dbReference type="ARBA" id="ARBA00023239"/>
    </source>
</evidence>
<organism evidence="23">
    <name type="scientific">Wolinella succinogenes (strain ATCC 29543 / DSM 1740 / CCUG 13145 / JCM 31913 / LMG 7466 / NCTC 11488 / FDC 602W)</name>
    <name type="common">Vibrio succinogenes</name>
    <dbReference type="NCBI Taxonomy" id="273121"/>
    <lineage>
        <taxon>Bacteria</taxon>
        <taxon>Pseudomonadati</taxon>
        <taxon>Campylobacterota</taxon>
        <taxon>Epsilonproteobacteria</taxon>
        <taxon>Campylobacterales</taxon>
        <taxon>Helicobacteraceae</taxon>
        <taxon>Wolinella</taxon>
    </lineage>
</organism>
<feature type="binding site" evidence="17">
    <location>
        <position position="292"/>
    </location>
    <ligand>
        <name>(6S)-NADPHX</name>
        <dbReference type="ChEBI" id="CHEBI:64076"/>
    </ligand>
</feature>
<dbReference type="GO" id="GO:0110051">
    <property type="term" value="P:metabolite repair"/>
    <property type="evidence" value="ECO:0007669"/>
    <property type="project" value="TreeGrafter"/>
</dbReference>
<dbReference type="NCBIfam" id="TIGR00196">
    <property type="entry name" value="yjeF_cterm"/>
    <property type="match status" value="1"/>
</dbReference>
<feature type="binding site" evidence="17">
    <location>
        <position position="407"/>
    </location>
    <ligand>
        <name>(6S)-NADPHX</name>
        <dbReference type="ChEBI" id="CHEBI:64076"/>
    </ligand>
</feature>
<dbReference type="Pfam" id="PF01256">
    <property type="entry name" value="Carb_kinase"/>
    <property type="match status" value="1"/>
</dbReference>
<evidence type="ECO:0000256" key="16">
    <source>
        <dbReference type="ARBA" id="ARBA00049209"/>
    </source>
</evidence>
<dbReference type="GO" id="GO:0046872">
    <property type="term" value="F:metal ion binding"/>
    <property type="evidence" value="ECO:0007669"/>
    <property type="project" value="UniProtKB-UniRule"/>
</dbReference>
<evidence type="ECO:0000256" key="6">
    <source>
        <dbReference type="ARBA" id="ARBA00022741"/>
    </source>
</evidence>
<dbReference type="STRING" id="273121.WS0953"/>
<reference evidence="22 23" key="1">
    <citation type="journal article" date="2003" name="Proc. Natl. Acad. Sci. U.S.A.">
        <title>Complete genome sequence and analysis of Wolinella succinogenes.</title>
        <authorList>
            <person name="Baar C."/>
            <person name="Eppinger M."/>
            <person name="Raddatz G."/>
            <person name="Simon JM."/>
            <person name="Lanz C."/>
            <person name="Klimmek O."/>
            <person name="Nandakumar R."/>
            <person name="Gross R."/>
            <person name="Rosinus A."/>
            <person name="Keller H."/>
            <person name="Jagtap P."/>
            <person name="Linke B."/>
            <person name="Meyer F."/>
            <person name="Lederer H."/>
            <person name="Schuster S.C."/>
        </authorList>
    </citation>
    <scope>NUCLEOTIDE SEQUENCE [LARGE SCALE GENOMIC DNA]</scope>
    <source>
        <strain evidence="23">ATCC 29543 / DSM 1740 / CCUG 13145 / JCM 31913 / LMG 7466 / NCTC 11488 / FDC 602W</strain>
    </source>
</reference>
<dbReference type="AlphaFoldDB" id="Q7MRY0"/>
<dbReference type="EC" id="5.1.99.6" evidence="19"/>
<dbReference type="PANTHER" id="PTHR12592:SF0">
    <property type="entry name" value="ATP-DEPENDENT (S)-NAD(P)H-HYDRATE DEHYDRATASE"/>
    <property type="match status" value="1"/>
</dbReference>
<keyword evidence="12 17" id="KW-0456">Lyase</keyword>
<feature type="binding site" evidence="18">
    <location>
        <position position="113"/>
    </location>
    <ligand>
        <name>K(+)</name>
        <dbReference type="ChEBI" id="CHEBI:29103"/>
    </ligand>
</feature>
<dbReference type="PANTHER" id="PTHR12592">
    <property type="entry name" value="ATP-DEPENDENT (S)-NAD(P)H-HYDRATE DEHYDRATASE FAMILY MEMBER"/>
    <property type="match status" value="1"/>
</dbReference>
<feature type="binding site" evidence="18">
    <location>
        <position position="57"/>
    </location>
    <ligand>
        <name>K(+)</name>
        <dbReference type="ChEBI" id="CHEBI:29103"/>
    </ligand>
</feature>
<evidence type="ECO:0000256" key="10">
    <source>
        <dbReference type="ARBA" id="ARBA00023027"/>
    </source>
</evidence>
<evidence type="ECO:0000313" key="23">
    <source>
        <dbReference type="Proteomes" id="UP000000422"/>
    </source>
</evidence>
<dbReference type="HAMAP" id="MF_01966">
    <property type="entry name" value="NADHX_epimerase"/>
    <property type="match status" value="1"/>
</dbReference>
<evidence type="ECO:0000256" key="3">
    <source>
        <dbReference type="ARBA" id="ARBA00006001"/>
    </source>
</evidence>
<dbReference type="CDD" id="cd01171">
    <property type="entry name" value="YXKO-related"/>
    <property type="match status" value="1"/>
</dbReference>
<evidence type="ECO:0000256" key="14">
    <source>
        <dbReference type="ARBA" id="ARBA00025153"/>
    </source>
</evidence>
<dbReference type="SUPFAM" id="SSF53613">
    <property type="entry name" value="Ribokinase-like"/>
    <property type="match status" value="1"/>
</dbReference>
<dbReference type="Pfam" id="PF03853">
    <property type="entry name" value="YjeF_N"/>
    <property type="match status" value="1"/>
</dbReference>
<keyword evidence="10 17" id="KW-0520">NAD</keyword>
<keyword evidence="13" id="KW-0511">Multifunctional enzyme</keyword>
<keyword evidence="9 18" id="KW-0630">Potassium</keyword>
<dbReference type="EMBL" id="BX571659">
    <property type="protein sequence ID" value="CAE10056.1"/>
    <property type="molecule type" value="Genomic_DNA"/>
</dbReference>
<evidence type="ECO:0000256" key="5">
    <source>
        <dbReference type="ARBA" id="ARBA00022723"/>
    </source>
</evidence>
<dbReference type="Gene3D" id="3.40.1190.20">
    <property type="match status" value="1"/>
</dbReference>
<dbReference type="EC" id="4.2.1.136" evidence="19"/>
<dbReference type="InterPro" id="IPR004443">
    <property type="entry name" value="YjeF_N_dom"/>
</dbReference>
<dbReference type="SUPFAM" id="SSF64153">
    <property type="entry name" value="YjeF N-terminal domain-like"/>
    <property type="match status" value="1"/>
</dbReference>
<dbReference type="PIRSF" id="PIRSF017184">
    <property type="entry name" value="Nnr"/>
    <property type="match status" value="1"/>
</dbReference>
<dbReference type="RefSeq" id="WP_011138852.1">
    <property type="nucleotide sequence ID" value="NC_005090.1"/>
</dbReference>
<dbReference type="InterPro" id="IPR030677">
    <property type="entry name" value="Nnr"/>
</dbReference>
<sequence>MQPLFLEVSTLDSAAVELFGMSHELLMENAARSLAELIRARFRAGSVVRIVSGSGNNGADGIALARMLWGDYRVRLWLPLGCASDLAKLQLRRAQALGIEGVEKLGQGDVLVDALFGSGLSRDLGLDSLEVIREMNEARGYKIACDIPSGIDSKGNPRPIAFKADLTCAMGAIREALLSDSTKEFVGELVVGNLGISQRLYEQNQPPSAYLLGREDVRLPWRVREDSHKGSYGHLAVVAGEREGAAVLAALAGLHFGAGLVSLVGEVKNPPYELMQGVSVPKGASALACGMGLGERECPKDAWELPSVLDADILGREEILSLLEKNPSLVLTPHPKEFANLLGVLGIAQVSTLEVQKDRMGWARIFGERYPRAVLLLKGANPIILQGERLYINPLGGAMLAKGGSGDVLGGIIASLLAQGRSPLESAIEGSLAHTLAASRVEKANYALTPLDLIQALGKLSL</sequence>
<dbReference type="HOGENOM" id="CLU_024853_4_2_7"/>
<comment type="catalytic activity">
    <reaction evidence="15 17 19">
        <text>(6S)-NADHX + ADP = AMP + phosphate + NADH + H(+)</text>
        <dbReference type="Rhea" id="RHEA:32223"/>
        <dbReference type="ChEBI" id="CHEBI:15378"/>
        <dbReference type="ChEBI" id="CHEBI:43474"/>
        <dbReference type="ChEBI" id="CHEBI:57945"/>
        <dbReference type="ChEBI" id="CHEBI:64074"/>
        <dbReference type="ChEBI" id="CHEBI:456215"/>
        <dbReference type="ChEBI" id="CHEBI:456216"/>
        <dbReference type="EC" id="4.2.1.136"/>
    </reaction>
</comment>
<keyword evidence="8 17" id="KW-0521">NADP</keyword>
<keyword evidence="5 18" id="KW-0479">Metal-binding</keyword>
<evidence type="ECO:0000256" key="1">
    <source>
        <dbReference type="ARBA" id="ARBA00000013"/>
    </source>
</evidence>
<feature type="binding site" evidence="17">
    <location>
        <position position="406"/>
    </location>
    <ligand>
        <name>AMP</name>
        <dbReference type="ChEBI" id="CHEBI:456215"/>
    </ligand>
</feature>
<keyword evidence="7 17" id="KW-0067">ATP-binding</keyword>
<comment type="function">
    <text evidence="18">Catalyzes the epimerization of the S- and R-forms of NAD(P)HX, a damaged form of NAD(P)H that is a result of enzymatic or heat-dependent hydration. This is a prerequisite for the S-specific NAD(P)H-hydrate dehydratase to allow the repair of both epimers of NAD(P)HX.</text>
</comment>
<comment type="subunit">
    <text evidence="17">Homotetramer.</text>
</comment>
<protein>
    <recommendedName>
        <fullName evidence="19">Bifunctional NAD(P)H-hydrate repair enzyme</fullName>
    </recommendedName>
    <alternativeName>
        <fullName evidence="19">Nicotinamide nucleotide repair protein</fullName>
    </alternativeName>
    <domain>
        <recommendedName>
            <fullName evidence="19">ADP-dependent (S)-NAD(P)H-hydrate dehydratase</fullName>
            <ecNumber evidence="19">4.2.1.136</ecNumber>
        </recommendedName>
        <alternativeName>
            <fullName evidence="19">ADP-dependent NAD(P)HX dehydratase</fullName>
        </alternativeName>
    </domain>
    <domain>
        <recommendedName>
            <fullName evidence="19">NAD(P)H-hydrate epimerase</fullName>
            <ecNumber evidence="19">5.1.99.6</ecNumber>
        </recommendedName>
    </domain>
</protein>
<dbReference type="HAMAP" id="MF_01965">
    <property type="entry name" value="NADHX_dehydratase"/>
    <property type="match status" value="1"/>
</dbReference>
<comment type="cofactor">
    <cofactor evidence="18 19">
        <name>K(+)</name>
        <dbReference type="ChEBI" id="CHEBI:29103"/>
    </cofactor>
    <text evidence="18 19">Binds 1 potassium ion per subunit.</text>
</comment>
<name>Q7MRY0_WOLSU</name>
<evidence type="ECO:0000256" key="7">
    <source>
        <dbReference type="ARBA" id="ARBA00022840"/>
    </source>
</evidence>
<evidence type="ECO:0000256" key="8">
    <source>
        <dbReference type="ARBA" id="ARBA00022857"/>
    </source>
</evidence>
<feature type="binding site" evidence="18">
    <location>
        <position position="146"/>
    </location>
    <ligand>
        <name>(6S)-NADPHX</name>
        <dbReference type="ChEBI" id="CHEBI:64076"/>
    </ligand>
</feature>
<dbReference type="eggNOG" id="COG0063">
    <property type="taxonomic scope" value="Bacteria"/>
</dbReference>
<keyword evidence="6 17" id="KW-0547">Nucleotide-binding</keyword>
<comment type="similarity">
    <text evidence="4 19">In the C-terminal section; belongs to the NnrD/CARKD family.</text>
</comment>